<proteinExistence type="predicted"/>
<dbReference type="AlphaFoldDB" id="M9LB34"/>
<accession>M9LB34</accession>
<reference evidence="1 2" key="1">
    <citation type="submission" date="2012-10" db="EMBL/GenBank/DDBJ databases">
        <title>Draft Genome Sequence of Paenibacillus popilliae ATCC 14706T.</title>
        <authorList>
            <person name="Iiyama K."/>
            <person name="Mori K."/>
            <person name="Mon H."/>
            <person name="Chieda Y."/>
            <person name="Lee J.M."/>
            <person name="Kusakabe T."/>
            <person name="Tashiro K."/>
            <person name="Asano S."/>
            <person name="Yasunaga-Aoki C."/>
            <person name="Shimizu S."/>
        </authorList>
    </citation>
    <scope>NUCLEOTIDE SEQUENCE [LARGE SCALE GENOMIC DNA]</scope>
    <source>
        <strain evidence="1 2">ATCC 14706</strain>
    </source>
</reference>
<comment type="caution">
    <text evidence="1">The sequence shown here is derived from an EMBL/GenBank/DDBJ whole genome shotgun (WGS) entry which is preliminary data.</text>
</comment>
<dbReference type="EMBL" id="BALG01000161">
    <property type="protein sequence ID" value="GAC42992.1"/>
    <property type="molecule type" value="Genomic_DNA"/>
</dbReference>
<evidence type="ECO:0000313" key="1">
    <source>
        <dbReference type="EMBL" id="GAC42992.1"/>
    </source>
</evidence>
<dbReference type="Proteomes" id="UP000029453">
    <property type="component" value="Unassembled WGS sequence"/>
</dbReference>
<name>M9LB34_PAEPP</name>
<sequence length="54" mass="6647">MTRIFGEYYRKKYNDVPKKIILLGRYQGKEYIRLHAWLELEGAIYIYRTVDTIF</sequence>
<gene>
    <name evidence="1" type="ORF">PPOP_2355</name>
</gene>
<keyword evidence="2" id="KW-1185">Reference proteome</keyword>
<evidence type="ECO:0000313" key="2">
    <source>
        <dbReference type="Proteomes" id="UP000029453"/>
    </source>
</evidence>
<organism evidence="1 2">
    <name type="scientific">Paenibacillus popilliae ATCC 14706</name>
    <dbReference type="NCBI Taxonomy" id="1212764"/>
    <lineage>
        <taxon>Bacteria</taxon>
        <taxon>Bacillati</taxon>
        <taxon>Bacillota</taxon>
        <taxon>Bacilli</taxon>
        <taxon>Bacillales</taxon>
        <taxon>Paenibacillaceae</taxon>
        <taxon>Paenibacillus</taxon>
    </lineage>
</organism>
<protein>
    <submittedName>
        <fullName evidence="1">Uncharacterized protein</fullName>
    </submittedName>
</protein>